<evidence type="ECO:0000313" key="1">
    <source>
        <dbReference type="EMBL" id="EST11103.1"/>
    </source>
</evidence>
<dbReference type="STRING" id="1395513.P343_12660"/>
<dbReference type="eggNOG" id="ENOG502ZA30">
    <property type="taxonomic scope" value="Bacteria"/>
</dbReference>
<reference evidence="1 2" key="1">
    <citation type="journal article" date="2013" name="Genome Announc.">
        <title>Genome Sequence of Sporolactobacillus laevolacticus DSM442, an Efficient Polymer-Grade D-Lactate Producer from Agricultural Waste Cottonseed as a Nitrogen Source.</title>
        <authorList>
            <person name="Wang H."/>
            <person name="Wang L."/>
            <person name="Ju J."/>
            <person name="Yu B."/>
            <person name="Ma Y."/>
        </authorList>
    </citation>
    <scope>NUCLEOTIDE SEQUENCE [LARGE SCALE GENOMIC DNA]</scope>
    <source>
        <strain evidence="1 2">DSM 442</strain>
    </source>
</reference>
<protein>
    <submittedName>
        <fullName evidence="1">Capsid protein</fullName>
    </submittedName>
</protein>
<dbReference type="EMBL" id="AWTC01000013">
    <property type="protein sequence ID" value="EST11103.1"/>
    <property type="molecule type" value="Genomic_DNA"/>
</dbReference>
<accession>V6IV78</accession>
<dbReference type="Proteomes" id="UP000018296">
    <property type="component" value="Unassembled WGS sequence"/>
</dbReference>
<dbReference type="PATRIC" id="fig|1395513.3.peg.2569"/>
<sequence length="300" mass="33834">MAVLNYAEIFNQQLFQAFFKPQMFSALWNSPANSQIKFINAKTVQIPHIDTQGATDVNRDTITGFARNVDNSFETKSLTHDREFSTLIDPMDVDETNLAVAIANIQQVYNTEHKVPELDDYMISKLYAEKIAKDGSGSIDNTAITTSNALSVFDAMMLKMDDSEYPDAGRQLYVTPQMNKTLKESQELQRYLNVTQNPGNVNRAVHSLDDVDIIVVPSNRMKTLYNFTNGAATDPTAGQINMLLVHPACVLSPMKYEFVNMEEPSAHTKGKYLYYERFYCDVFLFDRRSGAVQFNVTPAA</sequence>
<name>V6IV78_9BACL</name>
<proteinExistence type="predicted"/>
<evidence type="ECO:0000313" key="2">
    <source>
        <dbReference type="Proteomes" id="UP000018296"/>
    </source>
</evidence>
<gene>
    <name evidence="1" type="ORF">P343_12660</name>
</gene>
<dbReference type="AlphaFoldDB" id="V6IV78"/>
<dbReference type="RefSeq" id="WP_023510773.1">
    <property type="nucleotide sequence ID" value="NZ_AWTC01000013.1"/>
</dbReference>
<organism evidence="1 2">
    <name type="scientific">Sporolactobacillus laevolacticus DSM 442</name>
    <dbReference type="NCBI Taxonomy" id="1395513"/>
    <lineage>
        <taxon>Bacteria</taxon>
        <taxon>Bacillati</taxon>
        <taxon>Bacillota</taxon>
        <taxon>Bacilli</taxon>
        <taxon>Bacillales</taxon>
        <taxon>Sporolactobacillaceae</taxon>
        <taxon>Sporolactobacillus</taxon>
    </lineage>
</organism>
<dbReference type="OrthoDB" id="9770443at2"/>
<keyword evidence="2" id="KW-1185">Reference proteome</keyword>
<comment type="caution">
    <text evidence="1">The sequence shown here is derived from an EMBL/GenBank/DDBJ whole genome shotgun (WGS) entry which is preliminary data.</text>
</comment>